<feature type="domain" description="DUF1254" evidence="2">
    <location>
        <begin position="46"/>
        <end position="175"/>
    </location>
</feature>
<evidence type="ECO:0000259" key="2">
    <source>
        <dbReference type="Pfam" id="PF06863"/>
    </source>
</evidence>
<accession>A0A447GE87</accession>
<dbReference type="KEGG" id="mbai:MB901379_02403"/>
<evidence type="ECO:0000313" key="4">
    <source>
        <dbReference type="Proteomes" id="UP000269998"/>
    </source>
</evidence>
<protein>
    <recommendedName>
        <fullName evidence="5">DUF1254 domain-containing protein</fullName>
    </recommendedName>
</protein>
<organism evidence="3 4">
    <name type="scientific">Mycobacterium basiliense</name>
    <dbReference type="NCBI Taxonomy" id="2094119"/>
    <lineage>
        <taxon>Bacteria</taxon>
        <taxon>Bacillati</taxon>
        <taxon>Actinomycetota</taxon>
        <taxon>Actinomycetes</taxon>
        <taxon>Mycobacteriales</taxon>
        <taxon>Mycobacteriaceae</taxon>
        <taxon>Mycobacterium</taxon>
    </lineage>
</organism>
<dbReference type="Pfam" id="PF06742">
    <property type="entry name" value="DUF1214"/>
    <property type="match status" value="1"/>
</dbReference>
<dbReference type="InterPro" id="IPR037049">
    <property type="entry name" value="DUF1214_C_sf"/>
</dbReference>
<dbReference type="Gene3D" id="2.60.120.600">
    <property type="entry name" value="Domain of unknown function DUF1214, C-terminal domain"/>
    <property type="match status" value="1"/>
</dbReference>
<sequence>MSTLSDDLRTLSNEAFIYFYPLVTMDVTRLQALSPVPDARPGVGPPNRFSHMRTFPSADFRAVVRPNFDTLYSLAWLDLRDGPVRLQAADTDDRYYMLPMLDMWTDVFANPGKRTSGTGPLDLVIAGPGYSGEHSAGTTVVAAPTPYVWIIGRTQTNGPADYPAVHRVQDGYRITELATRSGSADGPAAPHHDTTAEPSKIVNGMSALEFLSYAADLLRVNPPHPTDFSVLARLAHLGIVPGQPFDASRFSAAEAAAVEQGKTDALNTMMAVAPTLGASVNGWITLAESMGVYGNNYLRRAVVTLIGLGANPPEDAVYPLLGADADGSPVTGERDYVIHFDADKLPPAEAFWSITMYDAEGFQVANELDRFAIGDRDPLRYNPDGSLDIHLQHQNPGPERESNWLPTPLGPLGVTMRLYAPRPEAIGGRWSPPPVRRA</sequence>
<name>A0A447GE87_9MYCO</name>
<dbReference type="EMBL" id="LR130759">
    <property type="protein sequence ID" value="VDM88837.1"/>
    <property type="molecule type" value="Genomic_DNA"/>
</dbReference>
<dbReference type="OrthoDB" id="40820at2"/>
<keyword evidence="4" id="KW-1185">Reference proteome</keyword>
<dbReference type="Gene3D" id="2.60.40.1610">
    <property type="entry name" value="Domain of unknown function DUF1254"/>
    <property type="match status" value="1"/>
</dbReference>
<dbReference type="Pfam" id="PF06863">
    <property type="entry name" value="DUF1254"/>
    <property type="match status" value="1"/>
</dbReference>
<dbReference type="PANTHER" id="PTHR36509">
    <property type="entry name" value="BLL3101 PROTEIN"/>
    <property type="match status" value="1"/>
</dbReference>
<proteinExistence type="predicted"/>
<gene>
    <name evidence="3" type="ORF">MB901379_02403</name>
</gene>
<dbReference type="RefSeq" id="WP_158016829.1">
    <property type="nucleotide sequence ID" value="NZ_CBCSKE010000010.1"/>
</dbReference>
<dbReference type="AlphaFoldDB" id="A0A447GE87"/>
<reference evidence="4" key="1">
    <citation type="submission" date="2018-02" db="EMBL/GenBank/DDBJ databases">
        <authorList>
            <person name="Seth-Smith MB H."/>
            <person name="Seth-Smith H."/>
        </authorList>
    </citation>
    <scope>NUCLEOTIDE SEQUENCE [LARGE SCALE GENOMIC DNA]</scope>
</reference>
<feature type="domain" description="DUF1214" evidence="1">
    <location>
        <begin position="316"/>
        <end position="422"/>
    </location>
</feature>
<dbReference type="SUPFAM" id="SSF160935">
    <property type="entry name" value="VPA0735-like"/>
    <property type="match status" value="1"/>
</dbReference>
<dbReference type="InterPro" id="IPR010679">
    <property type="entry name" value="DUF1254"/>
</dbReference>
<dbReference type="Proteomes" id="UP000269998">
    <property type="component" value="Chromosome"/>
</dbReference>
<dbReference type="InterPro" id="IPR037050">
    <property type="entry name" value="DUF1254_sf"/>
</dbReference>
<evidence type="ECO:0008006" key="5">
    <source>
        <dbReference type="Google" id="ProtNLM"/>
    </source>
</evidence>
<evidence type="ECO:0000313" key="3">
    <source>
        <dbReference type="EMBL" id="VDM88837.1"/>
    </source>
</evidence>
<evidence type="ECO:0000259" key="1">
    <source>
        <dbReference type="Pfam" id="PF06742"/>
    </source>
</evidence>
<dbReference type="InterPro" id="IPR010621">
    <property type="entry name" value="DUF1214"/>
</dbReference>
<dbReference type="PANTHER" id="PTHR36509:SF2">
    <property type="entry name" value="BLL3101 PROTEIN"/>
    <property type="match status" value="1"/>
</dbReference>